<gene>
    <name evidence="1" type="ORF">TCIL3000_0_06850</name>
</gene>
<sequence>MRSVCNKWAALALSHRTHGRPSLLSSLPHYTTGGSICCRDVQPKSAGITHLSLLPTLHMPFSAASSVQLLTGISQEAVAWPCGSSFKQIAFRVVKVRRLLPTVVQHGSPPGTHAKQLHSLRKSKPSEVKAALRQYGPSYITVLASSVSCDHIT</sequence>
<accession>F9WEF9</accession>
<organism evidence="1 2">
    <name type="scientific">Trypanosoma congolense (strain IL3000)</name>
    <dbReference type="NCBI Taxonomy" id="1068625"/>
    <lineage>
        <taxon>Eukaryota</taxon>
        <taxon>Discoba</taxon>
        <taxon>Euglenozoa</taxon>
        <taxon>Kinetoplastea</taxon>
        <taxon>Metakinetoplastina</taxon>
        <taxon>Trypanosomatida</taxon>
        <taxon>Trypanosomatidae</taxon>
        <taxon>Trypanosoma</taxon>
        <taxon>Nannomonas</taxon>
    </lineage>
</organism>
<evidence type="ECO:0000313" key="1">
    <source>
        <dbReference type="EMBL" id="CCD15667.1"/>
    </source>
</evidence>
<dbReference type="AlphaFoldDB" id="F9WEF9"/>
<name>F9WEF9_TRYCI</name>
<dbReference type="VEuPathDB" id="TriTrypDB:TcIL3000_0_06850"/>
<proteinExistence type="predicted"/>
<reference evidence="1 2" key="2">
    <citation type="journal article" date="2012" name="Proc. Natl. Acad. Sci. U.S.A.">
        <title>Antigenic diversity is generated by distinct evolutionary mechanisms in African trypanosome species.</title>
        <authorList>
            <person name="Jackson A.P."/>
            <person name="Berry A."/>
            <person name="Aslett M."/>
            <person name="Allison H.C."/>
            <person name="Burton P."/>
            <person name="Vavrova-Anderson J."/>
            <person name="Brown R."/>
            <person name="Browne H."/>
            <person name="Corton N."/>
            <person name="Hauser H."/>
            <person name="Gamble J."/>
            <person name="Gilderthorp R."/>
            <person name="Marcello L."/>
            <person name="McQuillan J."/>
            <person name="Otto T.D."/>
            <person name="Quail M.A."/>
            <person name="Sanders M.J."/>
            <person name="van Tonder A."/>
            <person name="Ginger M.L."/>
            <person name="Field M.C."/>
            <person name="Barry J.D."/>
            <person name="Hertz-Fowler C."/>
            <person name="Berriman M."/>
        </authorList>
    </citation>
    <scope>NUCLEOTIDE SEQUENCE [LARGE SCALE GENOMIC DNA]</scope>
    <source>
        <strain evidence="1 2">IL3000</strain>
    </source>
</reference>
<reference evidence="2" key="1">
    <citation type="submission" date="2011-07" db="EMBL/GenBank/DDBJ databases">
        <title>Divergent evolution of antigenic variation in African trypanosomes.</title>
        <authorList>
            <person name="Jackson A.P."/>
            <person name="Berry A."/>
            <person name="Allison H.C."/>
            <person name="Burton P."/>
            <person name="Anderson J."/>
            <person name="Aslett M."/>
            <person name="Brown R."/>
            <person name="Corton N."/>
            <person name="Harris D."/>
            <person name="Hauser H."/>
            <person name="Gamble J."/>
            <person name="Gilderthorp R."/>
            <person name="McQuillan J."/>
            <person name="Quail M.A."/>
            <person name="Sanders M."/>
            <person name="Van Tonder A."/>
            <person name="Ginger M.L."/>
            <person name="Donelson J.E."/>
            <person name="Field M.C."/>
            <person name="Barry J.D."/>
            <person name="Berriman M."/>
            <person name="Hertz-Fowler C."/>
        </authorList>
    </citation>
    <scope>NUCLEOTIDE SEQUENCE [LARGE SCALE GENOMIC DNA]</scope>
    <source>
        <strain evidence="2">IL3000</strain>
    </source>
</reference>
<comment type="caution">
    <text evidence="1">The sequence shown here is derived from an EMBL/GenBank/DDBJ whole genome shotgun (WGS) entry which is preliminary data.</text>
</comment>
<keyword evidence="2" id="KW-1185">Reference proteome</keyword>
<evidence type="ECO:0000313" key="2">
    <source>
        <dbReference type="Proteomes" id="UP000000702"/>
    </source>
</evidence>
<dbReference type="Proteomes" id="UP000000702">
    <property type="component" value="Unassembled WGS sequence"/>
</dbReference>
<protein>
    <submittedName>
        <fullName evidence="1">WGS project CAEQ00000000 data, annotated contig 261</fullName>
    </submittedName>
</protein>
<dbReference type="EMBL" id="CAEQ01002005">
    <property type="protein sequence ID" value="CCD15667.1"/>
    <property type="molecule type" value="Genomic_DNA"/>
</dbReference>